<dbReference type="InterPro" id="IPR040608">
    <property type="entry name" value="Snf8/Vps36"/>
</dbReference>
<keyword evidence="6" id="KW-0967">Endosome</keyword>
<dbReference type="RefSeq" id="XP_017989334.1">
    <property type="nucleotide sequence ID" value="XM_018133503.1"/>
</dbReference>
<dbReference type="STRING" id="45286.A0A109V0G9"/>
<keyword evidence="8" id="KW-0472">Membrane</keyword>
<dbReference type="EMBL" id="CP014247">
    <property type="protein sequence ID" value="AMD22338.1"/>
    <property type="molecule type" value="Genomic_DNA"/>
</dbReference>
<keyword evidence="11" id="KW-1185">Reference proteome</keyword>
<dbReference type="Pfam" id="PF04157">
    <property type="entry name" value="EAP30"/>
    <property type="match status" value="1"/>
</dbReference>
<evidence type="ECO:0000256" key="9">
    <source>
        <dbReference type="PIRNR" id="PIRNR017215"/>
    </source>
</evidence>
<evidence type="ECO:0000256" key="5">
    <source>
        <dbReference type="ARBA" id="ARBA00022490"/>
    </source>
</evidence>
<dbReference type="PIRSF" id="PIRSF017215">
    <property type="entry name" value="ESCRT2_Vps22"/>
    <property type="match status" value="1"/>
</dbReference>
<keyword evidence="5" id="KW-0963">Cytoplasm</keyword>
<evidence type="ECO:0000313" key="10">
    <source>
        <dbReference type="EMBL" id="AMD22338.1"/>
    </source>
</evidence>
<evidence type="ECO:0000256" key="3">
    <source>
        <dbReference type="ARBA" id="ARBA00009834"/>
    </source>
</evidence>
<evidence type="ECO:0000256" key="6">
    <source>
        <dbReference type="ARBA" id="ARBA00022753"/>
    </source>
</evidence>
<proteinExistence type="inferred from homology"/>
<comment type="similarity">
    <text evidence="3 9">Belongs to the SNF8 family.</text>
</comment>
<organism evidence="10 11">
    <name type="scientific">Eremothecium sinecaudum</name>
    <dbReference type="NCBI Taxonomy" id="45286"/>
    <lineage>
        <taxon>Eukaryota</taxon>
        <taxon>Fungi</taxon>
        <taxon>Dikarya</taxon>
        <taxon>Ascomycota</taxon>
        <taxon>Saccharomycotina</taxon>
        <taxon>Saccharomycetes</taxon>
        <taxon>Saccharomycetales</taxon>
        <taxon>Saccharomycetaceae</taxon>
        <taxon>Eremothecium</taxon>
    </lineage>
</organism>
<dbReference type="GeneID" id="28725685"/>
<dbReference type="Proteomes" id="UP000243052">
    <property type="component" value="Chromosome vii"/>
</dbReference>
<evidence type="ECO:0000256" key="4">
    <source>
        <dbReference type="ARBA" id="ARBA00022448"/>
    </source>
</evidence>
<dbReference type="InterPro" id="IPR016689">
    <property type="entry name" value="ESCRT-2_cplx_Snf8"/>
</dbReference>
<dbReference type="PANTHER" id="PTHR12806:SF0">
    <property type="entry name" value="VACUOLAR-SORTING PROTEIN SNF8"/>
    <property type="match status" value="1"/>
</dbReference>
<dbReference type="FunFam" id="1.10.10.10:FF:000397">
    <property type="entry name" value="Vacuolar-sorting protein SNF8"/>
    <property type="match status" value="1"/>
</dbReference>
<protein>
    <recommendedName>
        <fullName evidence="9">Vacuolar-sorting protein SNF8</fullName>
    </recommendedName>
</protein>
<dbReference type="GO" id="GO:0000814">
    <property type="term" value="C:ESCRT II complex"/>
    <property type="evidence" value="ECO:0007669"/>
    <property type="project" value="UniProtKB-UniRule"/>
</dbReference>
<accession>A0A109V0G9</accession>
<reference evidence="10 11" key="1">
    <citation type="submission" date="2016-01" db="EMBL/GenBank/DDBJ databases">
        <title>Genome sequence of the yeast Holleya sinecauda.</title>
        <authorList>
            <person name="Dietrich F.S."/>
        </authorList>
    </citation>
    <scope>NUCLEOTIDE SEQUENCE [LARGE SCALE GENOMIC DNA]</scope>
    <source>
        <strain evidence="10 11">ATCC 58844</strain>
    </source>
</reference>
<evidence type="ECO:0000256" key="1">
    <source>
        <dbReference type="ARBA" id="ARBA00004481"/>
    </source>
</evidence>
<sequence length="232" mass="26625">MKRYGVAAFDERLRDYSNAGTILNRQSQELKNQLSIFQERLVSFAKDHNKELHANPDFRAKFIKMCSKIGIDPLTLFDKEKHLFHVDEYYYEVCVKVIEICRTTKDLNGGIIAFDDLYKECFKTSEAQMEDLEKCIDMLAILEGGFEVLAIRGKKFLQSVPNELTGDQTKILEICAILGYASRSLLRANLEWENIRSKSVLEGMVANGLLWVDTQANGETLYWDPAWITHGI</sequence>
<evidence type="ECO:0000313" key="11">
    <source>
        <dbReference type="Proteomes" id="UP000243052"/>
    </source>
</evidence>
<dbReference type="InterPro" id="IPR036388">
    <property type="entry name" value="WH-like_DNA-bd_sf"/>
</dbReference>
<name>A0A109V0G9_9SACH</name>
<comment type="subunit">
    <text evidence="9">Component of the endosomal sorting complex required for transport II (ESCRT-II).</text>
</comment>
<keyword evidence="4 9" id="KW-0813">Transport</keyword>
<dbReference type="OrthoDB" id="283883at2759"/>
<keyword evidence="7 9" id="KW-0653">Protein transport</keyword>
<dbReference type="PANTHER" id="PTHR12806">
    <property type="entry name" value="EAP30 SUBUNIT OF ELL COMPLEX"/>
    <property type="match status" value="1"/>
</dbReference>
<dbReference type="Gene3D" id="6.10.140.180">
    <property type="match status" value="1"/>
</dbReference>
<dbReference type="AlphaFoldDB" id="A0A109V0G9"/>
<comment type="subcellular location">
    <subcellularLocation>
        <location evidence="2">Cytoplasm</location>
    </subcellularLocation>
    <subcellularLocation>
        <location evidence="1">Endosome membrane</location>
        <topology evidence="1">Peripheral membrane protein</topology>
    </subcellularLocation>
</comment>
<evidence type="ECO:0000256" key="2">
    <source>
        <dbReference type="ARBA" id="ARBA00004496"/>
    </source>
</evidence>
<comment type="function">
    <text evidence="9">Component of the endosomal sorting complex required for transport II (ESCRT-II), which is required for multivesicular body (MVB) formation and sorting of endosomal cargo proteins into MVBs.</text>
</comment>
<dbReference type="InterPro" id="IPR036390">
    <property type="entry name" value="WH_DNA-bd_sf"/>
</dbReference>
<evidence type="ECO:0000256" key="8">
    <source>
        <dbReference type="ARBA" id="ARBA00023136"/>
    </source>
</evidence>
<gene>
    <name evidence="10" type="ORF">AW171_hschr74366</name>
</gene>
<dbReference type="Gene3D" id="1.10.10.10">
    <property type="entry name" value="Winged helix-like DNA-binding domain superfamily/Winged helix DNA-binding domain"/>
    <property type="match status" value="2"/>
</dbReference>
<dbReference type="GO" id="GO:0043328">
    <property type="term" value="P:protein transport to vacuole involved in ubiquitin-dependent protein catabolic process via the multivesicular body sorting pathway"/>
    <property type="evidence" value="ECO:0007669"/>
    <property type="project" value="TreeGrafter"/>
</dbReference>
<dbReference type="SUPFAM" id="SSF46785">
    <property type="entry name" value="Winged helix' DNA-binding domain"/>
    <property type="match status" value="2"/>
</dbReference>
<evidence type="ECO:0000256" key="7">
    <source>
        <dbReference type="ARBA" id="ARBA00022927"/>
    </source>
</evidence>